<keyword evidence="2" id="KW-1185">Reference proteome</keyword>
<dbReference type="Gramene" id="Bo3g147630.1">
    <property type="protein sequence ID" value="Bo3g147630.1"/>
    <property type="gene ID" value="Bo3g147630"/>
</dbReference>
<proteinExistence type="predicted"/>
<organism evidence="1 2">
    <name type="scientific">Brassica oleracea var. oleracea</name>
    <dbReference type="NCBI Taxonomy" id="109376"/>
    <lineage>
        <taxon>Eukaryota</taxon>
        <taxon>Viridiplantae</taxon>
        <taxon>Streptophyta</taxon>
        <taxon>Embryophyta</taxon>
        <taxon>Tracheophyta</taxon>
        <taxon>Spermatophyta</taxon>
        <taxon>Magnoliopsida</taxon>
        <taxon>eudicotyledons</taxon>
        <taxon>Gunneridae</taxon>
        <taxon>Pentapetalae</taxon>
        <taxon>rosids</taxon>
        <taxon>malvids</taxon>
        <taxon>Brassicales</taxon>
        <taxon>Brassicaceae</taxon>
        <taxon>Brassiceae</taxon>
        <taxon>Brassica</taxon>
    </lineage>
</organism>
<dbReference type="EnsemblPlants" id="Bo3g147630.1">
    <property type="protein sequence ID" value="Bo3g147630.1"/>
    <property type="gene ID" value="Bo3g147630"/>
</dbReference>
<accession>A0A0D3BJ06</accession>
<sequence>MILAYLFMFKCYNFMYLYTNMCVCRHFHVVPLCSRHDLTTRNMSIGSTSR</sequence>
<evidence type="ECO:0000313" key="2">
    <source>
        <dbReference type="Proteomes" id="UP000032141"/>
    </source>
</evidence>
<evidence type="ECO:0000313" key="1">
    <source>
        <dbReference type="EnsemblPlants" id="Bo3g147630.1"/>
    </source>
</evidence>
<reference evidence="1" key="2">
    <citation type="submission" date="2015-03" db="UniProtKB">
        <authorList>
            <consortium name="EnsemblPlants"/>
        </authorList>
    </citation>
    <scope>IDENTIFICATION</scope>
</reference>
<dbReference type="AlphaFoldDB" id="A0A0D3BJ06"/>
<name>A0A0D3BJ06_BRAOL</name>
<protein>
    <submittedName>
        <fullName evidence="1">Uncharacterized protein</fullName>
    </submittedName>
</protein>
<reference evidence="1 2" key="1">
    <citation type="journal article" date="2014" name="Genome Biol.">
        <title>Transcriptome and methylome profiling reveals relics of genome dominance in the mesopolyploid Brassica oleracea.</title>
        <authorList>
            <person name="Parkin I.A."/>
            <person name="Koh C."/>
            <person name="Tang H."/>
            <person name="Robinson S.J."/>
            <person name="Kagale S."/>
            <person name="Clarke W.E."/>
            <person name="Town C.D."/>
            <person name="Nixon J."/>
            <person name="Krishnakumar V."/>
            <person name="Bidwell S.L."/>
            <person name="Denoeud F."/>
            <person name="Belcram H."/>
            <person name="Links M.G."/>
            <person name="Just J."/>
            <person name="Clarke C."/>
            <person name="Bender T."/>
            <person name="Huebert T."/>
            <person name="Mason A.S."/>
            <person name="Pires J.C."/>
            <person name="Barker G."/>
            <person name="Moore J."/>
            <person name="Walley P.G."/>
            <person name="Manoli S."/>
            <person name="Batley J."/>
            <person name="Edwards D."/>
            <person name="Nelson M.N."/>
            <person name="Wang X."/>
            <person name="Paterson A.H."/>
            <person name="King G."/>
            <person name="Bancroft I."/>
            <person name="Chalhoub B."/>
            <person name="Sharpe A.G."/>
        </authorList>
    </citation>
    <scope>NUCLEOTIDE SEQUENCE</scope>
    <source>
        <strain evidence="1 2">cv. TO1000</strain>
    </source>
</reference>
<dbReference type="HOGENOM" id="CLU_3127125_0_0_1"/>
<dbReference type="Proteomes" id="UP000032141">
    <property type="component" value="Chromosome C3"/>
</dbReference>